<proteinExistence type="predicted"/>
<keyword evidence="4" id="KW-1185">Reference proteome</keyword>
<sequence length="142" mass="14648">MGIQARPIAGLAITTILLGLSGTAQADPKDYRFEAVEPQVAVSPTATVAVRLVHLPDGKPVGDAIVFQPKLEMPMSGMAPMPTKVTPGTPDGKGLYPFIADIPMAGPWTLSVSAKVQGETATISGTIALKAAQSPTDHGHSH</sequence>
<feature type="domain" description="YtkA-like" evidence="2">
    <location>
        <begin position="26"/>
        <end position="112"/>
    </location>
</feature>
<reference evidence="4" key="1">
    <citation type="journal article" date="2019" name="Int. J. Syst. Evol. Microbiol.">
        <title>The Global Catalogue of Microorganisms (GCM) 10K type strain sequencing project: providing services to taxonomists for standard genome sequencing and annotation.</title>
        <authorList>
            <consortium name="The Broad Institute Genomics Platform"/>
            <consortium name="The Broad Institute Genome Sequencing Center for Infectious Disease"/>
            <person name="Wu L."/>
            <person name="Ma J."/>
        </authorList>
    </citation>
    <scope>NUCLEOTIDE SEQUENCE [LARGE SCALE GENOMIC DNA]</scope>
    <source>
        <strain evidence="4">KCTC 15012</strain>
    </source>
</reference>
<organism evidence="3 4">
    <name type="scientific">Phaeospirillum tilakii</name>
    <dbReference type="NCBI Taxonomy" id="741673"/>
    <lineage>
        <taxon>Bacteria</taxon>
        <taxon>Pseudomonadati</taxon>
        <taxon>Pseudomonadota</taxon>
        <taxon>Alphaproteobacteria</taxon>
        <taxon>Rhodospirillales</taxon>
        <taxon>Rhodospirillaceae</taxon>
        <taxon>Phaeospirillum</taxon>
    </lineage>
</organism>
<evidence type="ECO:0000313" key="3">
    <source>
        <dbReference type="EMBL" id="MFD2233051.1"/>
    </source>
</evidence>
<protein>
    <submittedName>
        <fullName evidence="3">FixH family protein</fullName>
    </submittedName>
</protein>
<dbReference type="RefSeq" id="WP_377314834.1">
    <property type="nucleotide sequence ID" value="NZ_JBHUIY010000005.1"/>
</dbReference>
<evidence type="ECO:0000256" key="1">
    <source>
        <dbReference type="SAM" id="SignalP"/>
    </source>
</evidence>
<comment type="caution">
    <text evidence="3">The sequence shown here is derived from an EMBL/GenBank/DDBJ whole genome shotgun (WGS) entry which is preliminary data.</text>
</comment>
<name>A0ABW5C8J5_9PROT</name>
<evidence type="ECO:0000313" key="4">
    <source>
        <dbReference type="Proteomes" id="UP001597296"/>
    </source>
</evidence>
<dbReference type="Pfam" id="PF13115">
    <property type="entry name" value="YtkA"/>
    <property type="match status" value="1"/>
</dbReference>
<feature type="chain" id="PRO_5046951902" evidence="1">
    <location>
        <begin position="27"/>
        <end position="142"/>
    </location>
</feature>
<evidence type="ECO:0000259" key="2">
    <source>
        <dbReference type="Pfam" id="PF13115"/>
    </source>
</evidence>
<dbReference type="Proteomes" id="UP001597296">
    <property type="component" value="Unassembled WGS sequence"/>
</dbReference>
<gene>
    <name evidence="3" type="ORF">ACFSNB_04455</name>
</gene>
<feature type="signal peptide" evidence="1">
    <location>
        <begin position="1"/>
        <end position="26"/>
    </location>
</feature>
<dbReference type="EMBL" id="JBHUIY010000005">
    <property type="protein sequence ID" value="MFD2233051.1"/>
    <property type="molecule type" value="Genomic_DNA"/>
</dbReference>
<dbReference type="InterPro" id="IPR032693">
    <property type="entry name" value="YtkA-like_dom"/>
</dbReference>
<keyword evidence="1" id="KW-0732">Signal</keyword>
<accession>A0ABW5C8J5</accession>